<comment type="function">
    <text evidence="17">Catalyzes the dehydration of the S-form of NAD(P)HX at the expense of ADP, which is converted to AMP. Together with NAD(P)HX epimerase, which catalyzes the epimerization of the S- and R-forms, the enzyme allows the repair of both epimers of NAD(P)HX, a damaged form of NAD(P)H that is a result of enzymatic or heat-dependent hydration.</text>
</comment>
<evidence type="ECO:0000256" key="9">
    <source>
        <dbReference type="ARBA" id="ARBA00022958"/>
    </source>
</evidence>
<keyword evidence="11 18" id="KW-0413">Isomerase</keyword>
<evidence type="ECO:0000256" key="16">
    <source>
        <dbReference type="ARBA" id="ARBA00049209"/>
    </source>
</evidence>
<comment type="function">
    <text evidence="14 19">Bifunctional enzyme that catalyzes the epimerization of the S- and R-forms of NAD(P)HX and the dehydration of the S-form of NAD(P)HX at the expense of ADP, which is converted to AMP. This allows the repair of both epimers of NAD(P)HX, a damaged form of NAD(P)H that is a result of enzymatic or heat-dependent hydration.</text>
</comment>
<keyword evidence="7 17" id="KW-0067">ATP-binding</keyword>
<evidence type="ECO:0000313" key="22">
    <source>
        <dbReference type="EMBL" id="QUL97981.1"/>
    </source>
</evidence>
<name>A0AAT9LA67_9FIRM</name>
<dbReference type="GO" id="GO:0046872">
    <property type="term" value="F:metal ion binding"/>
    <property type="evidence" value="ECO:0007669"/>
    <property type="project" value="UniProtKB-UniRule"/>
</dbReference>
<comment type="similarity">
    <text evidence="17">Belongs to the NnrD/CARKD family.</text>
</comment>
<feature type="binding site" evidence="17">
    <location>
        <position position="332"/>
    </location>
    <ligand>
        <name>(6S)-NADPHX</name>
        <dbReference type="ChEBI" id="CHEBI:64076"/>
    </ligand>
</feature>
<sequence length="518" mass="54569">MFLVSAAEMREIDQKAQAMGIPALILMENAGRALAFHTERLLGKKGKVAILAGPGQNGGDGFSAARHLSSRGHRVRVGFFGKREKLPKEASQNLEMLREFPVEILECDPGDPEKVLSALEDTDIIVDALLGTGSSGNPRPPLDAAIRWANSKNVPKVACDLPSGLSADTGWVYEPCIRADVTVTMGFPKIGLYSYPGRMFCGEIVVEGLGLPPALSGREFHAKAVTLDDARAFLPRRNPDHHKGQSGHVTVVAGSLGMAGAAVLSAKAALRAGAGTVTLLCPGRIYEICASMVPEVMVLPCGDGPVFGPEEDILQRAVENIERSSAVVVGPGFGRGNSQAAFLKEILPSLSKVPCVMDADALFALKQLGGLSYLAGYEGNFILTPHPGELSRLLGISVSDLGKDRPGYARRASLESRSVVCLKGAGTCVADPSGYLFINTSGDPAMATAGSGDVLTGVIAALAAQGLTVRDSAWLGVFWHGLSGEKARLKKGSYGILAGDIIECLPESRKTMEILEER</sequence>
<comment type="catalytic activity">
    <reaction evidence="15 17 19">
        <text>(6S)-NADHX + ADP = AMP + phosphate + NADH + H(+)</text>
        <dbReference type="Rhea" id="RHEA:32223"/>
        <dbReference type="ChEBI" id="CHEBI:15378"/>
        <dbReference type="ChEBI" id="CHEBI:43474"/>
        <dbReference type="ChEBI" id="CHEBI:57945"/>
        <dbReference type="ChEBI" id="CHEBI:64074"/>
        <dbReference type="ChEBI" id="CHEBI:456215"/>
        <dbReference type="ChEBI" id="CHEBI:456216"/>
        <dbReference type="EC" id="4.2.1.136"/>
    </reaction>
</comment>
<dbReference type="CDD" id="cd01171">
    <property type="entry name" value="YXKO-related"/>
    <property type="match status" value="1"/>
</dbReference>
<dbReference type="GO" id="GO:0052855">
    <property type="term" value="F:ADP-dependent NAD(P)H-hydrate dehydratase activity"/>
    <property type="evidence" value="ECO:0007669"/>
    <property type="project" value="UniProtKB-UniRule"/>
</dbReference>
<dbReference type="GO" id="GO:0052856">
    <property type="term" value="F:NAD(P)HX epimerase activity"/>
    <property type="evidence" value="ECO:0007669"/>
    <property type="project" value="UniProtKB-UniRule"/>
</dbReference>
<dbReference type="HAMAP" id="MF_01965">
    <property type="entry name" value="NADHX_dehydratase"/>
    <property type="match status" value="1"/>
</dbReference>
<dbReference type="InterPro" id="IPR030677">
    <property type="entry name" value="Nnr"/>
</dbReference>
<dbReference type="EMBL" id="CP062796">
    <property type="protein sequence ID" value="QUL97981.1"/>
    <property type="molecule type" value="Genomic_DNA"/>
</dbReference>
<evidence type="ECO:0000256" key="5">
    <source>
        <dbReference type="ARBA" id="ARBA00022723"/>
    </source>
</evidence>
<evidence type="ECO:0000256" key="2">
    <source>
        <dbReference type="ARBA" id="ARBA00000909"/>
    </source>
</evidence>
<comment type="cofactor">
    <cofactor evidence="18 19">
        <name>K(+)</name>
        <dbReference type="ChEBI" id="CHEBI:29103"/>
    </cofactor>
    <text evidence="18 19">Binds 1 potassium ion per subunit.</text>
</comment>
<evidence type="ECO:0000256" key="17">
    <source>
        <dbReference type="HAMAP-Rule" id="MF_01965"/>
    </source>
</evidence>
<keyword evidence="8 17" id="KW-0521">NADP</keyword>
<dbReference type="Gene3D" id="3.40.50.10260">
    <property type="entry name" value="YjeF N-terminal domain"/>
    <property type="match status" value="1"/>
</dbReference>
<keyword evidence="5 18" id="KW-0479">Metal-binding</keyword>
<feature type="domain" description="YjeF N-terminal" evidence="21">
    <location>
        <begin position="9"/>
        <end position="217"/>
    </location>
</feature>
<comment type="catalytic activity">
    <reaction evidence="16 17 19">
        <text>(6S)-NADPHX + ADP = AMP + phosphate + NADPH + H(+)</text>
        <dbReference type="Rhea" id="RHEA:32235"/>
        <dbReference type="ChEBI" id="CHEBI:15378"/>
        <dbReference type="ChEBI" id="CHEBI:43474"/>
        <dbReference type="ChEBI" id="CHEBI:57783"/>
        <dbReference type="ChEBI" id="CHEBI:64076"/>
        <dbReference type="ChEBI" id="CHEBI:456215"/>
        <dbReference type="ChEBI" id="CHEBI:456216"/>
        <dbReference type="EC" id="4.2.1.136"/>
    </reaction>
</comment>
<evidence type="ECO:0000256" key="3">
    <source>
        <dbReference type="ARBA" id="ARBA00006001"/>
    </source>
</evidence>
<dbReference type="GO" id="GO:0046496">
    <property type="term" value="P:nicotinamide nucleotide metabolic process"/>
    <property type="evidence" value="ECO:0007669"/>
    <property type="project" value="UniProtKB-UniRule"/>
</dbReference>
<dbReference type="NCBIfam" id="TIGR00197">
    <property type="entry name" value="yjeF_nterm"/>
    <property type="match status" value="1"/>
</dbReference>
<dbReference type="PROSITE" id="PS01050">
    <property type="entry name" value="YJEF_C_2"/>
    <property type="match status" value="1"/>
</dbReference>
<reference evidence="22" key="1">
    <citation type="submission" date="2020-10" db="EMBL/GenBank/DDBJ databases">
        <authorList>
            <person name="Kadnikov V."/>
            <person name="Beletsky A.V."/>
            <person name="Mardanov A.V."/>
            <person name="Karnachuk O.V."/>
            <person name="Ravin N.V."/>
        </authorList>
    </citation>
    <scope>NUCLEOTIDE SEQUENCE</scope>
    <source>
        <strain evidence="22">Bu02</strain>
    </source>
</reference>
<feature type="binding site" evidence="18">
    <location>
        <position position="127"/>
    </location>
    <ligand>
        <name>K(+)</name>
        <dbReference type="ChEBI" id="CHEBI:29103"/>
    </ligand>
</feature>
<feature type="binding site" evidence="17">
    <location>
        <position position="452"/>
    </location>
    <ligand>
        <name>AMP</name>
        <dbReference type="ChEBI" id="CHEBI:456215"/>
    </ligand>
</feature>
<evidence type="ECO:0000256" key="8">
    <source>
        <dbReference type="ARBA" id="ARBA00022857"/>
    </source>
</evidence>
<organism evidence="22">
    <name type="scientific">Candidatus Fermentithermobacillus carboniphilus</name>
    <dbReference type="NCBI Taxonomy" id="3085328"/>
    <lineage>
        <taxon>Bacteria</taxon>
        <taxon>Bacillati</taxon>
        <taxon>Bacillota</taxon>
        <taxon>Candidatus Fermentithermobacillia</taxon>
        <taxon>Candidatus Fermentithermobacillales</taxon>
        <taxon>Candidatus Fermentithermobacillaceae</taxon>
        <taxon>Candidatus Fermentithermobacillus</taxon>
    </lineage>
</organism>
<dbReference type="Pfam" id="PF03853">
    <property type="entry name" value="YjeF_N"/>
    <property type="match status" value="1"/>
</dbReference>
<comment type="similarity">
    <text evidence="3 19">In the N-terminal section; belongs to the NnrE/AIBP family.</text>
</comment>
<feature type="binding site" evidence="18">
    <location>
        <begin position="56"/>
        <end position="60"/>
    </location>
    <ligand>
        <name>(6S)-NADPHX</name>
        <dbReference type="ChEBI" id="CHEBI:64076"/>
    </ligand>
</feature>
<dbReference type="InterPro" id="IPR017953">
    <property type="entry name" value="Carbohydrate_kinase_pred_CS"/>
</dbReference>
<dbReference type="NCBIfam" id="TIGR00196">
    <property type="entry name" value="yjeF_cterm"/>
    <property type="match status" value="1"/>
</dbReference>
<evidence type="ECO:0000256" key="1">
    <source>
        <dbReference type="ARBA" id="ARBA00000013"/>
    </source>
</evidence>
<comment type="caution">
    <text evidence="18">Lacks conserved residue(s) required for the propagation of feature annotation.</text>
</comment>
<keyword evidence="12 17" id="KW-0456">Lyase</keyword>
<feature type="binding site" evidence="18">
    <location>
        <position position="163"/>
    </location>
    <ligand>
        <name>K(+)</name>
        <dbReference type="ChEBI" id="CHEBI:29103"/>
    </ligand>
</feature>
<dbReference type="GO" id="GO:0110051">
    <property type="term" value="P:metabolite repair"/>
    <property type="evidence" value="ECO:0007669"/>
    <property type="project" value="TreeGrafter"/>
</dbReference>
<dbReference type="PANTHER" id="PTHR12592">
    <property type="entry name" value="ATP-DEPENDENT (S)-NAD(P)H-HYDRATE DEHYDRATASE FAMILY MEMBER"/>
    <property type="match status" value="1"/>
</dbReference>
<dbReference type="SUPFAM" id="SSF53613">
    <property type="entry name" value="Ribokinase-like"/>
    <property type="match status" value="1"/>
</dbReference>
<dbReference type="InterPro" id="IPR004443">
    <property type="entry name" value="YjeF_N_dom"/>
</dbReference>
<dbReference type="InterPro" id="IPR000631">
    <property type="entry name" value="CARKD"/>
</dbReference>
<comment type="cofactor">
    <cofactor evidence="17">
        <name>Mg(2+)</name>
        <dbReference type="ChEBI" id="CHEBI:18420"/>
    </cofactor>
</comment>
<evidence type="ECO:0000256" key="10">
    <source>
        <dbReference type="ARBA" id="ARBA00023027"/>
    </source>
</evidence>
<evidence type="ECO:0000256" key="14">
    <source>
        <dbReference type="ARBA" id="ARBA00025153"/>
    </source>
</evidence>
<keyword evidence="13" id="KW-0511">Multifunctional enzyme</keyword>
<evidence type="ECO:0000256" key="13">
    <source>
        <dbReference type="ARBA" id="ARBA00023268"/>
    </source>
</evidence>
<dbReference type="GO" id="GO:0005524">
    <property type="term" value="F:ATP binding"/>
    <property type="evidence" value="ECO:0007669"/>
    <property type="project" value="UniProtKB-UniRule"/>
</dbReference>
<dbReference type="Gene3D" id="3.40.1190.20">
    <property type="match status" value="1"/>
</dbReference>
<keyword evidence="9 18" id="KW-0630">Potassium</keyword>
<evidence type="ECO:0000256" key="11">
    <source>
        <dbReference type="ARBA" id="ARBA00023235"/>
    </source>
</evidence>
<gene>
    <name evidence="17" type="primary">nnrD</name>
    <name evidence="18" type="synonym">nnrE</name>
    <name evidence="22" type="ORF">IMF26_07860</name>
</gene>
<evidence type="ECO:0000259" key="21">
    <source>
        <dbReference type="PROSITE" id="PS51385"/>
    </source>
</evidence>
<dbReference type="KEGG" id="fcz:IMF26_07860"/>
<feature type="binding site" evidence="17">
    <location>
        <position position="386"/>
    </location>
    <ligand>
        <name>(6S)-NADPHX</name>
        <dbReference type="ChEBI" id="CHEBI:64076"/>
    </ligand>
</feature>
<keyword evidence="10 17" id="KW-0520">NAD</keyword>
<dbReference type="SUPFAM" id="SSF64153">
    <property type="entry name" value="YjeF N-terminal domain-like"/>
    <property type="match status" value="1"/>
</dbReference>
<evidence type="ECO:0000256" key="19">
    <source>
        <dbReference type="PIRNR" id="PIRNR017184"/>
    </source>
</evidence>
<dbReference type="EC" id="4.2.1.136" evidence="19"/>
<protein>
    <recommendedName>
        <fullName evidence="19">Bifunctional NAD(P)H-hydrate repair enzyme</fullName>
    </recommendedName>
    <alternativeName>
        <fullName evidence="19">Nicotinamide nucleotide repair protein</fullName>
    </alternativeName>
    <domain>
        <recommendedName>
            <fullName evidence="19">ADP-dependent (S)-NAD(P)H-hydrate dehydratase</fullName>
            <ecNumber evidence="19">4.2.1.136</ecNumber>
        </recommendedName>
        <alternativeName>
            <fullName evidence="19">ADP-dependent NAD(P)HX dehydratase</fullName>
        </alternativeName>
    </domain>
    <domain>
        <recommendedName>
            <fullName evidence="19">NAD(P)H-hydrate epimerase</fullName>
            <ecNumber evidence="19">5.1.99.6</ecNumber>
        </recommendedName>
    </domain>
</protein>
<evidence type="ECO:0000256" key="18">
    <source>
        <dbReference type="HAMAP-Rule" id="MF_01966"/>
    </source>
</evidence>
<comment type="similarity">
    <text evidence="4 19">In the C-terminal section; belongs to the NnrD/CARKD family.</text>
</comment>
<feature type="binding site" evidence="18">
    <location>
        <position position="160"/>
    </location>
    <ligand>
        <name>(6S)-NADPHX</name>
        <dbReference type="ChEBI" id="CHEBI:64076"/>
    </ligand>
</feature>
<dbReference type="InterPro" id="IPR036652">
    <property type="entry name" value="YjeF_N_dom_sf"/>
</dbReference>
<dbReference type="PIRSF" id="PIRSF017184">
    <property type="entry name" value="Nnr"/>
    <property type="match status" value="1"/>
</dbReference>
<dbReference type="PROSITE" id="PS51385">
    <property type="entry name" value="YJEF_N"/>
    <property type="match status" value="1"/>
</dbReference>
<dbReference type="EC" id="5.1.99.6" evidence="19"/>
<keyword evidence="6 17" id="KW-0547">Nucleotide-binding</keyword>
<feature type="binding site" evidence="18">
    <location>
        <begin position="131"/>
        <end position="137"/>
    </location>
    <ligand>
        <name>(6S)-NADPHX</name>
        <dbReference type="ChEBI" id="CHEBI:64076"/>
    </ligand>
</feature>
<evidence type="ECO:0000256" key="6">
    <source>
        <dbReference type="ARBA" id="ARBA00022741"/>
    </source>
</evidence>
<feature type="domain" description="YjeF C-terminal" evidence="20">
    <location>
        <begin position="226"/>
        <end position="512"/>
    </location>
</feature>
<reference evidence="22" key="2">
    <citation type="journal article" date="2023" name="Biology">
        <title>Prokaryotic Life Associated with Coal-Fire Gas Vents Revealed by Metagenomics.</title>
        <authorList>
            <person name="Kadnikov V.V."/>
            <person name="Mardanov A.V."/>
            <person name="Beletsky A.V."/>
            <person name="Karnachuk O.V."/>
            <person name="Ravin N.V."/>
        </authorList>
    </citation>
    <scope>NUCLEOTIDE SEQUENCE</scope>
    <source>
        <strain evidence="22">Bu02</strain>
    </source>
</reference>
<comment type="catalytic activity">
    <reaction evidence="2 18 19">
        <text>(6R)-NADPHX = (6S)-NADPHX</text>
        <dbReference type="Rhea" id="RHEA:32227"/>
        <dbReference type="ChEBI" id="CHEBI:64076"/>
        <dbReference type="ChEBI" id="CHEBI:64077"/>
        <dbReference type="EC" id="5.1.99.6"/>
    </reaction>
</comment>
<feature type="binding site" evidence="17">
    <location>
        <position position="261"/>
    </location>
    <ligand>
        <name>(6S)-NADPHX</name>
        <dbReference type="ChEBI" id="CHEBI:64076"/>
    </ligand>
</feature>
<evidence type="ECO:0000259" key="20">
    <source>
        <dbReference type="PROSITE" id="PS51383"/>
    </source>
</evidence>
<evidence type="ECO:0000256" key="12">
    <source>
        <dbReference type="ARBA" id="ARBA00023239"/>
    </source>
</evidence>
<dbReference type="InterPro" id="IPR029056">
    <property type="entry name" value="Ribokinase-like"/>
</dbReference>
<proteinExistence type="inferred from homology"/>
<comment type="function">
    <text evidence="18">Catalyzes the epimerization of the S- and R-forms of NAD(P)HX, a damaged form of NAD(P)H that is a result of enzymatic or heat-dependent hydration. This is a prerequisite for the S-specific NAD(P)H-hydrate dehydratase to allow the repair of both epimers of NAD(P)HX.</text>
</comment>
<comment type="catalytic activity">
    <reaction evidence="1 18 19">
        <text>(6R)-NADHX = (6S)-NADHX</text>
        <dbReference type="Rhea" id="RHEA:32215"/>
        <dbReference type="ChEBI" id="CHEBI:64074"/>
        <dbReference type="ChEBI" id="CHEBI:64075"/>
        <dbReference type="EC" id="5.1.99.6"/>
    </reaction>
</comment>
<feature type="binding site" evidence="17">
    <location>
        <begin position="423"/>
        <end position="427"/>
    </location>
    <ligand>
        <name>AMP</name>
        <dbReference type="ChEBI" id="CHEBI:456215"/>
    </ligand>
</feature>
<dbReference type="PANTHER" id="PTHR12592:SF0">
    <property type="entry name" value="ATP-DEPENDENT (S)-NAD(P)H-HYDRATE DEHYDRATASE"/>
    <property type="match status" value="1"/>
</dbReference>
<feature type="binding site" evidence="17">
    <location>
        <position position="453"/>
    </location>
    <ligand>
        <name>(6S)-NADPHX</name>
        <dbReference type="ChEBI" id="CHEBI:64076"/>
    </ligand>
</feature>
<dbReference type="Pfam" id="PF01256">
    <property type="entry name" value="Carb_kinase"/>
    <property type="match status" value="1"/>
</dbReference>
<dbReference type="PROSITE" id="PS51383">
    <property type="entry name" value="YJEF_C_3"/>
    <property type="match status" value="1"/>
</dbReference>
<evidence type="ECO:0000256" key="4">
    <source>
        <dbReference type="ARBA" id="ARBA00009524"/>
    </source>
</evidence>
<dbReference type="AlphaFoldDB" id="A0AAT9LA67"/>
<accession>A0AAT9LA67</accession>
<dbReference type="HAMAP" id="MF_01966">
    <property type="entry name" value="NADHX_epimerase"/>
    <property type="match status" value="1"/>
</dbReference>
<evidence type="ECO:0000256" key="7">
    <source>
        <dbReference type="ARBA" id="ARBA00022840"/>
    </source>
</evidence>
<comment type="similarity">
    <text evidence="18">Belongs to the NnrE/AIBP family.</text>
</comment>
<feature type="binding site" evidence="18">
    <location>
        <position position="57"/>
    </location>
    <ligand>
        <name>K(+)</name>
        <dbReference type="ChEBI" id="CHEBI:29103"/>
    </ligand>
</feature>
<comment type="subunit">
    <text evidence="17">Homotetramer.</text>
</comment>
<evidence type="ECO:0000256" key="15">
    <source>
        <dbReference type="ARBA" id="ARBA00048238"/>
    </source>
</evidence>